<protein>
    <submittedName>
        <fullName evidence="1">Uncharacterized protein</fullName>
    </submittedName>
</protein>
<dbReference type="AlphaFoldDB" id="A0A6G0IDV9"/>
<dbReference type="EMBL" id="REGW02000011">
    <property type="protein sequence ID" value="KAE8289493.1"/>
    <property type="molecule type" value="Genomic_DNA"/>
</dbReference>
<accession>A0A6G0IDV9</accession>
<organism evidence="1 2">
    <name type="scientific">Larimichthys crocea</name>
    <name type="common">Large yellow croaker</name>
    <name type="synonym">Pseudosciaena crocea</name>
    <dbReference type="NCBI Taxonomy" id="215358"/>
    <lineage>
        <taxon>Eukaryota</taxon>
        <taxon>Metazoa</taxon>
        <taxon>Chordata</taxon>
        <taxon>Craniata</taxon>
        <taxon>Vertebrata</taxon>
        <taxon>Euteleostomi</taxon>
        <taxon>Actinopterygii</taxon>
        <taxon>Neopterygii</taxon>
        <taxon>Teleostei</taxon>
        <taxon>Neoteleostei</taxon>
        <taxon>Acanthomorphata</taxon>
        <taxon>Eupercaria</taxon>
        <taxon>Sciaenidae</taxon>
        <taxon>Larimichthys</taxon>
    </lineage>
</organism>
<evidence type="ECO:0000313" key="2">
    <source>
        <dbReference type="Proteomes" id="UP000424527"/>
    </source>
</evidence>
<dbReference type="Proteomes" id="UP000424527">
    <property type="component" value="Unassembled WGS sequence"/>
</dbReference>
<gene>
    <name evidence="1" type="ORF">D5F01_LYC11195</name>
</gene>
<comment type="caution">
    <text evidence="1">The sequence shown here is derived from an EMBL/GenBank/DDBJ whole genome shotgun (WGS) entry which is preliminary data.</text>
</comment>
<name>A0A6G0IDV9_LARCR</name>
<evidence type="ECO:0000313" key="1">
    <source>
        <dbReference type="EMBL" id="KAE8289493.1"/>
    </source>
</evidence>
<keyword evidence="2" id="KW-1185">Reference proteome</keyword>
<reference evidence="1 2" key="1">
    <citation type="submission" date="2019-07" db="EMBL/GenBank/DDBJ databases">
        <title>Chromosome genome assembly for large yellow croaker.</title>
        <authorList>
            <person name="Xiao S."/>
        </authorList>
    </citation>
    <scope>NUCLEOTIDE SEQUENCE [LARGE SCALE GENOMIC DNA]</scope>
    <source>
        <strain evidence="1">JMULYC20181020</strain>
        <tissue evidence="1">Muscle</tissue>
    </source>
</reference>
<proteinExistence type="predicted"/>
<sequence length="187" mass="20996">MAEHYEWMKWKRKTRMEEEVRKDGPDCEKLCEMLSVLAIKEETLTDLDNGIEDETQTDELDAEIATTQNYQDRIITLKTCVDRLIRTTQDPVNEQISDAIPGTSLTNPEQLSHCSGKNNPADLPTRGQNVDNLIQSQLWLRGPPSLLPTDEAASIVEDFVADEVDAEGLSEVVSELKPSTNTLNPIQ</sequence>